<dbReference type="AlphaFoldDB" id="A0A376H730"/>
<dbReference type="InterPro" id="IPR053951">
    <property type="entry name" value="K_trans_N"/>
</dbReference>
<evidence type="ECO:0000259" key="13">
    <source>
        <dbReference type="Pfam" id="PF22776"/>
    </source>
</evidence>
<reference evidence="14 15" key="1">
    <citation type="submission" date="2018-06" db="EMBL/GenBank/DDBJ databases">
        <authorList>
            <consortium name="Pathogen Informatics"/>
            <person name="Doyle S."/>
        </authorList>
    </citation>
    <scope>NUCLEOTIDE SEQUENCE [LARGE SCALE GENOMIC DNA]</scope>
    <source>
        <strain evidence="14 15">NCTC12360</strain>
    </source>
</reference>
<dbReference type="InterPro" id="IPR003855">
    <property type="entry name" value="K+_transporter"/>
</dbReference>
<accession>A0A376H730</accession>
<keyword evidence="5 11" id="KW-0812">Transmembrane</keyword>
<dbReference type="PANTHER" id="PTHR30540">
    <property type="entry name" value="OSMOTIC STRESS POTASSIUM TRANSPORTER"/>
    <property type="match status" value="1"/>
</dbReference>
<evidence type="ECO:0000256" key="11">
    <source>
        <dbReference type="HAMAP-Rule" id="MF_01522"/>
    </source>
</evidence>
<evidence type="ECO:0000256" key="4">
    <source>
        <dbReference type="ARBA" id="ARBA00022538"/>
    </source>
</evidence>
<sequence length="710" mass="79756">MGFSMIIDQQQAGIRWSMMFLARPKWQRASWVFLQFNLEGKSMSKMKKLTAGGLLVAMGVVYGDIGTSPLYVMKAIVEDNGGLKTLSPDFVLGSVSLVFWTLTLLTTIKYVLIALNADNHGEGGIFSLYTLVRKQSRYLIIPAIIGGAALLADGVLTPAVTVTTAIEGLRGIPMFYDHFGNDQSIIVWITLAILFVLFSLQRFGTEFVGKAFGPIMLGWFTFLGIVGLINFSGDLSVIRALDPRYAIGLLFSPYNTSGLFILGNIFLATTGAEALYSDLGHVGKKNIYASWPYIKICLMLNYFGQAAWLLKVYQDPAYQQIENLNPFFQALPQGWTVFGVGFSALAAIIASQALLSGSFTLVSEAIKLRLLPRMQIMYPGSSIGQMYIPALNLMLWIACSGVVLLFRTSTRMEAAYGLAITVTMLMTTVLLYFFLRQFKKARFIAPFITLFFAAIEGIFFISSAAKFFHGGFVAVLMAALIIAIMLIWEWGNHIQEQAAEEVDLTEYIPQLQELRNDETLPFSQTNVVFLVPKLQGNTIGRQFIYSILDKRPKRAKVYWFVNVEVTDEPYTKQYEVSMSETDFIVKLKLYLGFRVSQEVNVYIRQIIQELMKDGRLPKQPQKYSLTPGRQVGDFQFVLIEEELSNVTSLTRWERQVMLAKLFIKRHTISPERWFGLTYSDVVHETVPLVIGQPKASNLSEIVPVKKKLTD</sequence>
<evidence type="ECO:0000256" key="7">
    <source>
        <dbReference type="ARBA" id="ARBA00022958"/>
    </source>
</evidence>
<dbReference type="Pfam" id="PF02705">
    <property type="entry name" value="K_trans"/>
    <property type="match status" value="1"/>
</dbReference>
<feature type="domain" description="K+ potassium transporter C-terminal" evidence="13">
    <location>
        <begin position="527"/>
        <end position="683"/>
    </location>
</feature>
<name>A0A376H730_ENTGA</name>
<evidence type="ECO:0000256" key="1">
    <source>
        <dbReference type="ARBA" id="ARBA00004141"/>
    </source>
</evidence>
<dbReference type="Pfam" id="PF22776">
    <property type="entry name" value="K_trans_C"/>
    <property type="match status" value="1"/>
</dbReference>
<feature type="transmembrane region" description="Helical" evidence="11">
    <location>
        <begin position="97"/>
        <end position="117"/>
    </location>
</feature>
<evidence type="ECO:0000256" key="6">
    <source>
        <dbReference type="ARBA" id="ARBA00022847"/>
    </source>
</evidence>
<dbReference type="InterPro" id="IPR053952">
    <property type="entry name" value="K_trans_C"/>
</dbReference>
<keyword evidence="6 11" id="KW-0769">Symport</keyword>
<keyword evidence="3 11" id="KW-1003">Cell membrane</keyword>
<comment type="caution">
    <text evidence="11">Lacks conserved residue(s) required for the propagation of feature annotation.</text>
</comment>
<feature type="transmembrane region" description="Helical" evidence="11">
    <location>
        <begin position="442"/>
        <end position="461"/>
    </location>
</feature>
<evidence type="ECO:0000256" key="5">
    <source>
        <dbReference type="ARBA" id="ARBA00022692"/>
    </source>
</evidence>
<comment type="catalytic activity">
    <reaction evidence="11">
        <text>K(+)(in) + H(+)(in) = K(+)(out) + H(+)(out)</text>
        <dbReference type="Rhea" id="RHEA:28490"/>
        <dbReference type="ChEBI" id="CHEBI:15378"/>
        <dbReference type="ChEBI" id="CHEBI:29103"/>
    </reaction>
</comment>
<dbReference type="GO" id="GO:0015293">
    <property type="term" value="F:symporter activity"/>
    <property type="evidence" value="ECO:0007669"/>
    <property type="project" value="UniProtKB-UniRule"/>
</dbReference>
<feature type="transmembrane region" description="Helical" evidence="11">
    <location>
        <begin position="414"/>
        <end position="435"/>
    </location>
</feature>
<keyword evidence="9 11" id="KW-0406">Ion transport</keyword>
<keyword evidence="10 11" id="KW-0472">Membrane</keyword>
<dbReference type="EMBL" id="UFYW01000001">
    <property type="protein sequence ID" value="STD83969.1"/>
    <property type="molecule type" value="Genomic_DNA"/>
</dbReference>
<evidence type="ECO:0000313" key="14">
    <source>
        <dbReference type="EMBL" id="STD83969.1"/>
    </source>
</evidence>
<dbReference type="GO" id="GO:0015079">
    <property type="term" value="F:potassium ion transmembrane transporter activity"/>
    <property type="evidence" value="ECO:0007669"/>
    <property type="project" value="UniProtKB-UniRule"/>
</dbReference>
<feature type="transmembrane region" description="Helical" evidence="11">
    <location>
        <begin position="288"/>
        <end position="310"/>
    </location>
</feature>
<dbReference type="InterPro" id="IPR023051">
    <property type="entry name" value="Kup"/>
</dbReference>
<organism evidence="14 15">
    <name type="scientific">Enterococcus gallinarum</name>
    <dbReference type="NCBI Taxonomy" id="1353"/>
    <lineage>
        <taxon>Bacteria</taxon>
        <taxon>Bacillati</taxon>
        <taxon>Bacillota</taxon>
        <taxon>Bacilli</taxon>
        <taxon>Lactobacillales</taxon>
        <taxon>Enterococcaceae</taxon>
        <taxon>Enterococcus</taxon>
    </lineage>
</organism>
<evidence type="ECO:0000313" key="15">
    <source>
        <dbReference type="Proteomes" id="UP000254807"/>
    </source>
</evidence>
<dbReference type="Proteomes" id="UP000254807">
    <property type="component" value="Unassembled WGS sequence"/>
</dbReference>
<keyword evidence="15" id="KW-1185">Reference proteome</keyword>
<evidence type="ECO:0000256" key="3">
    <source>
        <dbReference type="ARBA" id="ARBA00022475"/>
    </source>
</evidence>
<comment type="similarity">
    <text evidence="11">Belongs to the HAK/KUP transporter (TC 2.A.72) family.</text>
</comment>
<dbReference type="GO" id="GO:0005886">
    <property type="term" value="C:plasma membrane"/>
    <property type="evidence" value="ECO:0007669"/>
    <property type="project" value="UniProtKB-SubCell"/>
</dbReference>
<keyword evidence="7 11" id="KW-0630">Potassium</keyword>
<feature type="transmembrane region" description="Helical" evidence="11">
    <location>
        <begin position="215"/>
        <end position="238"/>
    </location>
</feature>
<feature type="transmembrane region" description="Helical" evidence="11">
    <location>
        <begin position="387"/>
        <end position="408"/>
    </location>
</feature>
<evidence type="ECO:0000259" key="12">
    <source>
        <dbReference type="Pfam" id="PF02705"/>
    </source>
</evidence>
<keyword evidence="4 11" id="KW-0633">Potassium transport</keyword>
<protein>
    <recommendedName>
        <fullName evidence="11">Probable potassium transport system protein Kup</fullName>
    </recommendedName>
</protein>
<feature type="transmembrane region" description="Helical" evidence="11">
    <location>
        <begin position="335"/>
        <end position="366"/>
    </location>
</feature>
<evidence type="ECO:0000256" key="8">
    <source>
        <dbReference type="ARBA" id="ARBA00022989"/>
    </source>
</evidence>
<feature type="transmembrane region" description="Helical" evidence="11">
    <location>
        <begin position="138"/>
        <end position="165"/>
    </location>
</feature>
<gene>
    <name evidence="11" type="primary">kup</name>
    <name evidence="14" type="ORF">NCTC12360_02487</name>
</gene>
<dbReference type="PANTHER" id="PTHR30540:SF83">
    <property type="entry name" value="K+ POTASSIUM TRANSPORTER"/>
    <property type="match status" value="1"/>
</dbReference>
<proteinExistence type="inferred from homology"/>
<keyword evidence="2 11" id="KW-0813">Transport</keyword>
<comment type="subcellular location">
    <subcellularLocation>
        <location evidence="11">Cell membrane</location>
        <topology evidence="11">Multi-pass membrane protein</topology>
    </subcellularLocation>
    <subcellularLocation>
        <location evidence="1">Membrane</location>
        <topology evidence="1">Multi-pass membrane protein</topology>
    </subcellularLocation>
</comment>
<evidence type="ECO:0000256" key="2">
    <source>
        <dbReference type="ARBA" id="ARBA00022448"/>
    </source>
</evidence>
<comment type="function">
    <text evidence="11">Transport of potassium into the cell. Likely operates as a K(+):H(+) symporter.</text>
</comment>
<feature type="domain" description="K+ potassium transporter integral membrane" evidence="12">
    <location>
        <begin position="55"/>
        <end position="505"/>
    </location>
</feature>
<evidence type="ECO:0000256" key="10">
    <source>
        <dbReference type="ARBA" id="ARBA00023136"/>
    </source>
</evidence>
<keyword evidence="8 11" id="KW-1133">Transmembrane helix</keyword>
<evidence type="ECO:0000256" key="9">
    <source>
        <dbReference type="ARBA" id="ARBA00023065"/>
    </source>
</evidence>
<dbReference type="HAMAP" id="MF_01522">
    <property type="entry name" value="Kup"/>
    <property type="match status" value="1"/>
</dbReference>
<feature type="transmembrane region" description="Helical" evidence="11">
    <location>
        <begin position="185"/>
        <end position="203"/>
    </location>
</feature>
<feature type="transmembrane region" description="Helical" evidence="11">
    <location>
        <begin position="467"/>
        <end position="488"/>
    </location>
</feature>